<feature type="transmembrane region" description="Helical" evidence="2">
    <location>
        <begin position="29"/>
        <end position="53"/>
    </location>
</feature>
<name>A0A433JXF3_9MICO</name>
<evidence type="ECO:0008006" key="5">
    <source>
        <dbReference type="Google" id="ProtNLM"/>
    </source>
</evidence>
<evidence type="ECO:0000256" key="1">
    <source>
        <dbReference type="SAM" id="MobiDB-lite"/>
    </source>
</evidence>
<evidence type="ECO:0000256" key="2">
    <source>
        <dbReference type="SAM" id="Phobius"/>
    </source>
</evidence>
<protein>
    <recommendedName>
        <fullName evidence="5">DUF3558 domain-containing protein</fullName>
    </recommendedName>
</protein>
<sequence>MTTRDPLAPEPPAPEDPSPVAPDPARRPVWPVVLALVAMLALITGGAVGGAALGGATASATDPGPVPSSSSPAPVEAAPVEAAPAPTDTPTPTNAPPVESCSDVVSPAVAEEVLGDFDLAQEHAPGETSESVFMGFVDPLLHYAMQLSDRLECRWVLEEPGYAAIQVFVTPLSTAASESMTTNEAALGSCSDALDGVLCEFEYAADGPSTVIEQHLFRDGLWIAVVHTVWDATDDVGNDVADRPWDADLLPGIAEHLAVAS</sequence>
<dbReference type="RefSeq" id="WP_127047163.1">
    <property type="nucleotide sequence ID" value="NZ_RZGZ01000001.1"/>
</dbReference>
<keyword evidence="2" id="KW-0472">Membrane</keyword>
<proteinExistence type="predicted"/>
<keyword evidence="2" id="KW-0812">Transmembrane</keyword>
<keyword evidence="2" id="KW-1133">Transmembrane helix</keyword>
<feature type="compositionally biased region" description="Low complexity" evidence="1">
    <location>
        <begin position="57"/>
        <end position="86"/>
    </location>
</feature>
<accession>A0A433JXF3</accession>
<gene>
    <name evidence="3" type="ORF">ELQ94_03490</name>
</gene>
<dbReference type="EMBL" id="RZGZ01000001">
    <property type="protein sequence ID" value="RUR03604.1"/>
    <property type="molecule type" value="Genomic_DNA"/>
</dbReference>
<keyword evidence="4" id="KW-1185">Reference proteome</keyword>
<reference evidence="3 4" key="1">
    <citation type="submission" date="2018-12" db="EMBL/GenBank/DDBJ databases">
        <authorList>
            <person name="Li F."/>
        </authorList>
    </citation>
    <scope>NUCLEOTIDE SEQUENCE [LARGE SCALE GENOMIC DNA]</scope>
    <source>
        <strain evidence="3 4">EGI 6500705</strain>
    </source>
</reference>
<evidence type="ECO:0000313" key="3">
    <source>
        <dbReference type="EMBL" id="RUR03604.1"/>
    </source>
</evidence>
<dbReference type="Proteomes" id="UP000274909">
    <property type="component" value="Unassembled WGS sequence"/>
</dbReference>
<organism evidence="3 4">
    <name type="scientific">Labedella endophytica</name>
    <dbReference type="NCBI Taxonomy" id="1523160"/>
    <lineage>
        <taxon>Bacteria</taxon>
        <taxon>Bacillati</taxon>
        <taxon>Actinomycetota</taxon>
        <taxon>Actinomycetes</taxon>
        <taxon>Micrococcales</taxon>
        <taxon>Microbacteriaceae</taxon>
        <taxon>Labedella</taxon>
    </lineage>
</organism>
<feature type="region of interest" description="Disordered" evidence="1">
    <location>
        <begin position="57"/>
        <end position="103"/>
    </location>
</feature>
<feature type="compositionally biased region" description="Pro residues" evidence="1">
    <location>
        <begin position="8"/>
        <end position="22"/>
    </location>
</feature>
<dbReference type="AlphaFoldDB" id="A0A433JXF3"/>
<feature type="region of interest" description="Disordered" evidence="1">
    <location>
        <begin position="1"/>
        <end position="26"/>
    </location>
</feature>
<comment type="caution">
    <text evidence="3">The sequence shown here is derived from an EMBL/GenBank/DDBJ whole genome shotgun (WGS) entry which is preliminary data.</text>
</comment>
<evidence type="ECO:0000313" key="4">
    <source>
        <dbReference type="Proteomes" id="UP000274909"/>
    </source>
</evidence>
<dbReference type="OrthoDB" id="5071683at2"/>